<dbReference type="Proteomes" id="UP000002010">
    <property type="component" value="Chromosome"/>
</dbReference>
<dbReference type="Gene3D" id="3.30.420.10">
    <property type="entry name" value="Ribonuclease H-like superfamily/Ribonuclease H"/>
    <property type="match status" value="1"/>
</dbReference>
<accession>C1D958</accession>
<dbReference type="EMBL" id="CP001154">
    <property type="protein sequence ID" value="ACO74998.1"/>
    <property type="molecule type" value="Genomic_DNA"/>
</dbReference>
<dbReference type="STRING" id="557598.LHK_02014"/>
<name>C1D958_LARHH</name>
<dbReference type="eggNOG" id="COG2801">
    <property type="taxonomic scope" value="Bacteria"/>
</dbReference>
<organism evidence="2 3">
    <name type="scientific">Laribacter hongkongensis (strain HLHK9)</name>
    <dbReference type="NCBI Taxonomy" id="557598"/>
    <lineage>
        <taxon>Bacteria</taxon>
        <taxon>Pseudomonadati</taxon>
        <taxon>Pseudomonadota</taxon>
        <taxon>Betaproteobacteria</taxon>
        <taxon>Neisseriales</taxon>
        <taxon>Aquaspirillaceae</taxon>
        <taxon>Laribacter</taxon>
    </lineage>
</organism>
<protein>
    <submittedName>
        <fullName evidence="2">Integrase, catalytic region</fullName>
    </submittedName>
</protein>
<keyword evidence="3" id="KW-1185">Reference proteome</keyword>
<dbReference type="KEGG" id="lhk:LHK_02014"/>
<dbReference type="AlphaFoldDB" id="C1D958"/>
<dbReference type="GO" id="GO:0015074">
    <property type="term" value="P:DNA integration"/>
    <property type="evidence" value="ECO:0007669"/>
    <property type="project" value="InterPro"/>
</dbReference>
<dbReference type="InterPro" id="IPR036397">
    <property type="entry name" value="RNaseH_sf"/>
</dbReference>
<dbReference type="InterPro" id="IPR012337">
    <property type="entry name" value="RNaseH-like_sf"/>
</dbReference>
<evidence type="ECO:0000313" key="3">
    <source>
        <dbReference type="Proteomes" id="UP000002010"/>
    </source>
</evidence>
<proteinExistence type="predicted"/>
<feature type="domain" description="Integrase catalytic" evidence="1">
    <location>
        <begin position="6"/>
        <end position="91"/>
    </location>
</feature>
<sequence length="91" mass="10550">MRKPFKAYDPGYFHIDVKYLPQMPDETARRYLFVAIDRATRWVFVQIRPNKTAAAAKAFLKALQMVAPCHIQTILTDNGSEFTDGLFNRQK</sequence>
<evidence type="ECO:0000313" key="2">
    <source>
        <dbReference type="EMBL" id="ACO74998.1"/>
    </source>
</evidence>
<reference evidence="2 3" key="1">
    <citation type="journal article" date="2009" name="PLoS Genet.">
        <title>The complete genome and proteome of Laribacter hongkongensis reveal potential mechanisms for adaptations to different temperatures and habitats.</title>
        <authorList>
            <person name="Woo P.C."/>
            <person name="Lau S.K."/>
            <person name="Tse H."/>
            <person name="Teng J.L."/>
            <person name="Curreem S.O."/>
            <person name="Tsang A.K."/>
            <person name="Fan R.Y."/>
            <person name="Wong G.K."/>
            <person name="Huang Y."/>
            <person name="Loman N.J."/>
            <person name="Snyder L.A."/>
            <person name="Cai J.J."/>
            <person name="Huang J.D."/>
            <person name="Mak W."/>
            <person name="Pallen M.J."/>
            <person name="Lok S."/>
            <person name="Yuen K.Y."/>
        </authorList>
    </citation>
    <scope>NUCLEOTIDE SEQUENCE [LARGE SCALE GENOMIC DNA]</scope>
    <source>
        <strain evidence="2 3">HLHK9</strain>
    </source>
</reference>
<dbReference type="SUPFAM" id="SSF53098">
    <property type="entry name" value="Ribonuclease H-like"/>
    <property type="match status" value="1"/>
</dbReference>
<dbReference type="HOGENOM" id="CLU_2423293_0_0_4"/>
<dbReference type="InterPro" id="IPR001584">
    <property type="entry name" value="Integrase_cat-core"/>
</dbReference>
<evidence type="ECO:0000259" key="1">
    <source>
        <dbReference type="PROSITE" id="PS50994"/>
    </source>
</evidence>
<dbReference type="GO" id="GO:0003676">
    <property type="term" value="F:nucleic acid binding"/>
    <property type="evidence" value="ECO:0007669"/>
    <property type="project" value="InterPro"/>
</dbReference>
<dbReference type="Pfam" id="PF00665">
    <property type="entry name" value="rve"/>
    <property type="match status" value="1"/>
</dbReference>
<gene>
    <name evidence="2" type="ordered locus">LHK_02014</name>
</gene>
<dbReference type="PROSITE" id="PS50994">
    <property type="entry name" value="INTEGRASE"/>
    <property type="match status" value="1"/>
</dbReference>